<feature type="transmembrane region" description="Helical" evidence="2">
    <location>
        <begin position="222"/>
        <end position="245"/>
    </location>
</feature>
<comment type="caution">
    <text evidence="3">The sequence shown here is derived from an EMBL/GenBank/DDBJ whole genome shotgun (WGS) entry which is preliminary data.</text>
</comment>
<evidence type="ECO:0000256" key="2">
    <source>
        <dbReference type="SAM" id="Phobius"/>
    </source>
</evidence>
<dbReference type="PANTHER" id="PTHR12625:SF0">
    <property type="entry name" value="PROTEIN LILIPOD"/>
    <property type="match status" value="1"/>
</dbReference>
<evidence type="ECO:0000313" key="3">
    <source>
        <dbReference type="EMBL" id="KAG9509613.1"/>
    </source>
</evidence>
<keyword evidence="2" id="KW-1133">Transmembrane helix</keyword>
<feature type="transmembrane region" description="Helical" evidence="2">
    <location>
        <begin position="147"/>
        <end position="175"/>
    </location>
</feature>
<evidence type="ECO:0000256" key="1">
    <source>
        <dbReference type="ARBA" id="ARBA00010487"/>
    </source>
</evidence>
<gene>
    <name evidence="3" type="primary">lmbr1</name>
    <name evidence="3" type="ORF">GZH46_01863</name>
</gene>
<dbReference type="Pfam" id="PF04791">
    <property type="entry name" value="LMBR1"/>
    <property type="match status" value="2"/>
</dbReference>
<evidence type="ECO:0000313" key="4">
    <source>
        <dbReference type="Proteomes" id="UP000825002"/>
    </source>
</evidence>
<feature type="transmembrane region" description="Helical" evidence="2">
    <location>
        <begin position="61"/>
        <end position="84"/>
    </location>
</feature>
<dbReference type="EMBL" id="JAIFTH010000401">
    <property type="protein sequence ID" value="KAG9509613.1"/>
    <property type="molecule type" value="Genomic_DNA"/>
</dbReference>
<feature type="non-terminal residue" evidence="3">
    <location>
        <position position="1"/>
    </location>
</feature>
<keyword evidence="4" id="KW-1185">Reference proteome</keyword>
<feature type="transmembrane region" description="Helical" evidence="2">
    <location>
        <begin position="104"/>
        <end position="126"/>
    </location>
</feature>
<keyword evidence="2" id="KW-0472">Membrane</keyword>
<dbReference type="Proteomes" id="UP000825002">
    <property type="component" value="Unassembled WGS sequence"/>
</dbReference>
<dbReference type="PANTHER" id="PTHR12625">
    <property type="entry name" value="LIPOCALIN-1 INTERACTING MEMBRANE RECEPTOR LIMR"/>
    <property type="match status" value="1"/>
</dbReference>
<feature type="transmembrane region" description="Helical" evidence="2">
    <location>
        <begin position="181"/>
        <end position="202"/>
    </location>
</feature>
<organism evidence="3 4">
    <name type="scientific">Fragariocoptes setiger</name>
    <dbReference type="NCBI Taxonomy" id="1670756"/>
    <lineage>
        <taxon>Eukaryota</taxon>
        <taxon>Metazoa</taxon>
        <taxon>Ecdysozoa</taxon>
        <taxon>Arthropoda</taxon>
        <taxon>Chelicerata</taxon>
        <taxon>Arachnida</taxon>
        <taxon>Acari</taxon>
        <taxon>Acariformes</taxon>
        <taxon>Trombidiformes</taxon>
        <taxon>Prostigmata</taxon>
        <taxon>Eupodina</taxon>
        <taxon>Eriophyoidea</taxon>
        <taxon>Phytoptidae</taxon>
        <taxon>Fragariocoptes</taxon>
    </lineage>
</organism>
<accession>A0ABQ7S867</accession>
<protein>
    <submittedName>
        <fullName evidence="3">Limb region 1 protein-like protein</fullName>
    </submittedName>
</protein>
<dbReference type="InterPro" id="IPR006876">
    <property type="entry name" value="LMBR1-like_membr_prot"/>
</dbReference>
<comment type="similarity">
    <text evidence="1">Belongs to the LIMR family.</text>
</comment>
<keyword evidence="2" id="KW-0812">Transmembrane</keyword>
<name>A0ABQ7S867_9ACAR</name>
<feature type="transmembrane region" description="Helical" evidence="2">
    <location>
        <begin position="23"/>
        <end position="41"/>
    </location>
</feature>
<feature type="transmembrane region" description="Helical" evidence="2">
    <location>
        <begin position="316"/>
        <end position="337"/>
    </location>
</feature>
<proteinExistence type="inferred from homology"/>
<dbReference type="InterPro" id="IPR008075">
    <property type="entry name" value="LIMR"/>
</dbReference>
<sequence>MTTSTTADLEEQERIFYDHIREYLISFTILIVLYQIAYSLISTFSRPRDELGDDDTLVYRVSTWLCTFTLAISIGAALLLPFSLVISCLTPEWAALTSSLLCGLWNYVFLFSNMSLFVILPFAYFFTESEGFSGSQRGIMARLRETLVLLILLSILVLGLTYIVCCCIGCQSLTVWQYLPFLYSCMSFIGVLLLLLCTPRGITHLFTLLAQMDTIKSRNTNYAFAMIVLLALTLSALLLVFLNVLELLLGYKTLPMAAITPTFEQIKILSRRGPLGASLETVLILYLWCASLVGLYNLPLLSCLRPRPHNTSFNGVIGNCTVLCLLSSGLLLLFAPIER</sequence>
<feature type="transmembrane region" description="Helical" evidence="2">
    <location>
        <begin position="283"/>
        <end position="304"/>
    </location>
</feature>
<reference evidence="3 4" key="1">
    <citation type="submission" date="2020-10" db="EMBL/GenBank/DDBJ databases">
        <authorList>
            <person name="Klimov P.B."/>
            <person name="Dyachkov S.M."/>
            <person name="Chetverikov P.E."/>
        </authorList>
    </citation>
    <scope>NUCLEOTIDE SEQUENCE [LARGE SCALE GENOMIC DNA]</scope>
    <source>
        <strain evidence="3">BMOC 18-1129-001#AD2665</strain>
        <tissue evidence="3">Entire mites</tissue>
    </source>
</reference>